<gene>
    <name evidence="3" type="ORF">EKE94_15025</name>
</gene>
<protein>
    <submittedName>
        <fullName evidence="3">Phage tail protein</fullName>
    </submittedName>
</protein>
<name>A0A438AE93_9RHOB</name>
<dbReference type="SUPFAM" id="SSF88874">
    <property type="entry name" value="Receptor-binding domain of short tail fibre protein gp12"/>
    <property type="match status" value="1"/>
</dbReference>
<dbReference type="OrthoDB" id="9810174at2"/>
<dbReference type="Pfam" id="PF07484">
    <property type="entry name" value="Collar"/>
    <property type="match status" value="1"/>
</dbReference>
<organism evidence="3 4">
    <name type="scientific">Mesobaculum littorinae</name>
    <dbReference type="NCBI Taxonomy" id="2486419"/>
    <lineage>
        <taxon>Bacteria</taxon>
        <taxon>Pseudomonadati</taxon>
        <taxon>Pseudomonadota</taxon>
        <taxon>Alphaproteobacteria</taxon>
        <taxon>Rhodobacterales</taxon>
        <taxon>Roseobacteraceae</taxon>
        <taxon>Mesobaculum</taxon>
    </lineage>
</organism>
<comment type="caution">
    <text evidence="3">The sequence shown here is derived from an EMBL/GenBank/DDBJ whole genome shotgun (WGS) entry which is preliminary data.</text>
</comment>
<evidence type="ECO:0000259" key="2">
    <source>
        <dbReference type="Pfam" id="PF07484"/>
    </source>
</evidence>
<proteinExistence type="predicted"/>
<feature type="domain" description="Phage tail collar" evidence="2">
    <location>
        <begin position="8"/>
        <end position="63"/>
    </location>
</feature>
<dbReference type="InterPro" id="IPR037053">
    <property type="entry name" value="Phage_tail_collar_dom_sf"/>
</dbReference>
<dbReference type="Gene3D" id="3.90.1340.10">
    <property type="entry name" value="Phage tail collar domain"/>
    <property type="match status" value="1"/>
</dbReference>
<evidence type="ECO:0000313" key="4">
    <source>
        <dbReference type="Proteomes" id="UP000285908"/>
    </source>
</evidence>
<feature type="compositionally biased region" description="Polar residues" evidence="1">
    <location>
        <begin position="73"/>
        <end position="84"/>
    </location>
</feature>
<evidence type="ECO:0000313" key="3">
    <source>
        <dbReference type="EMBL" id="RVV96982.1"/>
    </source>
</evidence>
<accession>A0A438AE93</accession>
<evidence type="ECO:0000256" key="1">
    <source>
        <dbReference type="SAM" id="MobiDB-lite"/>
    </source>
</evidence>
<dbReference type="InterPro" id="IPR011083">
    <property type="entry name" value="Phage_tail_collar_dom"/>
</dbReference>
<sequence length="176" mass="18768">MSDPFVAEIRIFAGDYAPRGWAFCDGQILPISDNMTLFSLIGTTYGGDGMTTTALPDLRGRAPMHHGKGPGLSQRQLGEQSGTPSVTLTEAELPQHRHPMRATVDTGNVAAPGVTTSLANSGFGDRLYQSDSSQDLTNLSVQTVSSTGGGQPHDNMQPYLAMNFIIALYGIYPPRP</sequence>
<dbReference type="Proteomes" id="UP000285908">
    <property type="component" value="Unassembled WGS sequence"/>
</dbReference>
<feature type="region of interest" description="Disordered" evidence="1">
    <location>
        <begin position="60"/>
        <end position="84"/>
    </location>
</feature>
<dbReference type="AlphaFoldDB" id="A0A438AE93"/>
<keyword evidence="4" id="KW-1185">Reference proteome</keyword>
<reference evidence="3 4" key="1">
    <citation type="submission" date="2018-11" db="EMBL/GenBank/DDBJ databases">
        <title>Mesobaculum littorinae gen. nov., sp. nov., isolated from Littorina scabra that represents a novel genus of the order Rhodobacteraceae.</title>
        <authorList>
            <person name="Li F."/>
        </authorList>
    </citation>
    <scope>NUCLEOTIDE SEQUENCE [LARGE SCALE GENOMIC DNA]</scope>
    <source>
        <strain evidence="3 4">M0103</strain>
    </source>
</reference>
<dbReference type="RefSeq" id="WP_127907458.1">
    <property type="nucleotide sequence ID" value="NZ_RQXX01000006.1"/>
</dbReference>
<dbReference type="EMBL" id="RQXX01000006">
    <property type="protein sequence ID" value="RVV96982.1"/>
    <property type="molecule type" value="Genomic_DNA"/>
</dbReference>